<dbReference type="AlphaFoldDB" id="A0AAV8XQ95"/>
<name>A0AAV8XQ95_9CUCU</name>
<gene>
    <name evidence="1" type="ORF">NQ318_002812</name>
</gene>
<reference evidence="1" key="1">
    <citation type="journal article" date="2023" name="Insect Mol. Biol.">
        <title>Genome sequencing provides insights into the evolution of gene families encoding plant cell wall-degrading enzymes in longhorned beetles.</title>
        <authorList>
            <person name="Shin N.R."/>
            <person name="Okamura Y."/>
            <person name="Kirsch R."/>
            <person name="Pauchet Y."/>
        </authorList>
    </citation>
    <scope>NUCLEOTIDE SEQUENCE</scope>
    <source>
        <strain evidence="1">AMC_N1</strain>
    </source>
</reference>
<dbReference type="Gene3D" id="3.30.420.10">
    <property type="entry name" value="Ribonuclease H-like superfamily/Ribonuclease H"/>
    <property type="match status" value="1"/>
</dbReference>
<protein>
    <recommendedName>
        <fullName evidence="3">Transposase</fullName>
    </recommendedName>
</protein>
<organism evidence="1 2">
    <name type="scientific">Aromia moschata</name>
    <dbReference type="NCBI Taxonomy" id="1265417"/>
    <lineage>
        <taxon>Eukaryota</taxon>
        <taxon>Metazoa</taxon>
        <taxon>Ecdysozoa</taxon>
        <taxon>Arthropoda</taxon>
        <taxon>Hexapoda</taxon>
        <taxon>Insecta</taxon>
        <taxon>Pterygota</taxon>
        <taxon>Neoptera</taxon>
        <taxon>Endopterygota</taxon>
        <taxon>Coleoptera</taxon>
        <taxon>Polyphaga</taxon>
        <taxon>Cucujiformia</taxon>
        <taxon>Chrysomeloidea</taxon>
        <taxon>Cerambycidae</taxon>
        <taxon>Cerambycinae</taxon>
        <taxon>Callichromatini</taxon>
        <taxon>Aromia</taxon>
    </lineage>
</organism>
<evidence type="ECO:0000313" key="2">
    <source>
        <dbReference type="Proteomes" id="UP001162162"/>
    </source>
</evidence>
<accession>A0AAV8XQ95</accession>
<dbReference type="EMBL" id="JAPWTK010000383">
    <property type="protein sequence ID" value="KAJ8941197.1"/>
    <property type="molecule type" value="Genomic_DNA"/>
</dbReference>
<dbReference type="GO" id="GO:0003676">
    <property type="term" value="F:nucleic acid binding"/>
    <property type="evidence" value="ECO:0007669"/>
    <property type="project" value="InterPro"/>
</dbReference>
<evidence type="ECO:0008006" key="3">
    <source>
        <dbReference type="Google" id="ProtNLM"/>
    </source>
</evidence>
<evidence type="ECO:0000313" key="1">
    <source>
        <dbReference type="EMBL" id="KAJ8941197.1"/>
    </source>
</evidence>
<keyword evidence="2" id="KW-1185">Reference proteome</keyword>
<proteinExistence type="predicted"/>
<dbReference type="InterPro" id="IPR036397">
    <property type="entry name" value="RNaseH_sf"/>
</dbReference>
<dbReference type="Proteomes" id="UP001162162">
    <property type="component" value="Unassembled WGS sequence"/>
</dbReference>
<sequence>MNHMIVVLEPPSRKTTYVEYVSFWRKTVALHLKKLLDQWESVIGVCIQYSTTNLISGRSQLDGFLDFTPPINKSQNAAYRTKRRHSPIINVVFFHDNARPHTAAITQAKLEEMHLWEQLEHPPLQSRLIVKSPMHSHKELDSQSLDVEQINFRQMFAPAFNTFFIPSIIPIDTIVTS</sequence>
<comment type="caution">
    <text evidence="1">The sequence shown here is derived from an EMBL/GenBank/DDBJ whole genome shotgun (WGS) entry which is preliminary data.</text>
</comment>